<evidence type="ECO:0000259" key="20">
    <source>
        <dbReference type="Pfam" id="PF12780"/>
    </source>
</evidence>
<evidence type="ECO:0000256" key="16">
    <source>
        <dbReference type="SAM" id="Coils"/>
    </source>
</evidence>
<protein>
    <submittedName>
        <fullName evidence="26">CSON014963 protein</fullName>
    </submittedName>
</protein>
<dbReference type="GO" id="GO:0008569">
    <property type="term" value="F:minus-end-directed microtubule motor activity"/>
    <property type="evidence" value="ECO:0007669"/>
    <property type="project" value="InterPro"/>
</dbReference>
<dbReference type="OMA" id="TSIFEWT"/>
<dbReference type="Pfam" id="PF17852">
    <property type="entry name" value="Dynein_AAA_lid"/>
    <property type="match status" value="1"/>
</dbReference>
<keyword evidence="6" id="KW-0677">Repeat</keyword>
<dbReference type="Gene3D" id="1.20.920.20">
    <property type="match status" value="1"/>
</dbReference>
<dbReference type="VEuPathDB" id="VectorBase:CSON014963"/>
<dbReference type="Gene3D" id="1.20.140.100">
    <property type="entry name" value="Dynein heavy chain, N-terminal domain 2"/>
    <property type="match status" value="1"/>
</dbReference>
<name>A0A336MCA8_CULSO</name>
<dbReference type="FunFam" id="1.20.920.20:FF:000006">
    <property type="entry name" value="Dynein, axonemal, heavy chain 6"/>
    <property type="match status" value="1"/>
</dbReference>
<keyword evidence="12" id="KW-0969">Cilium</keyword>
<dbReference type="Gene3D" id="3.20.180.20">
    <property type="entry name" value="Dynein heavy chain, N-terminal domain 2"/>
    <property type="match status" value="1"/>
</dbReference>
<keyword evidence="7" id="KW-0547">Nucleotide-binding</keyword>
<feature type="domain" description="Dynein heavy chain ATP-binding dynein motor region" evidence="21">
    <location>
        <begin position="2832"/>
        <end position="3029"/>
    </location>
</feature>
<reference evidence="26" key="1">
    <citation type="submission" date="2018-07" db="EMBL/GenBank/DDBJ databases">
        <authorList>
            <person name="Quirk P.G."/>
            <person name="Krulwich T.A."/>
        </authorList>
    </citation>
    <scope>NUCLEOTIDE SEQUENCE</scope>
</reference>
<dbReference type="InterPro" id="IPR035699">
    <property type="entry name" value="AAA_6"/>
</dbReference>
<dbReference type="Gene3D" id="1.20.58.1120">
    <property type="match status" value="1"/>
</dbReference>
<dbReference type="FunFam" id="1.10.8.710:FF:000004">
    <property type="entry name" value="Dynein axonemal heavy chain 6"/>
    <property type="match status" value="1"/>
</dbReference>
<evidence type="ECO:0000256" key="7">
    <source>
        <dbReference type="ARBA" id="ARBA00022741"/>
    </source>
</evidence>
<dbReference type="InterPro" id="IPR041228">
    <property type="entry name" value="Dynein_C"/>
</dbReference>
<dbReference type="Gene3D" id="1.20.920.30">
    <property type="match status" value="1"/>
</dbReference>
<dbReference type="GO" id="GO:0005858">
    <property type="term" value="C:axonemal dynein complex"/>
    <property type="evidence" value="ECO:0007669"/>
    <property type="project" value="UniProtKB-ARBA"/>
</dbReference>
<gene>
    <name evidence="26" type="primary">CSON014963</name>
</gene>
<dbReference type="FunFam" id="3.10.490.20:FF:000005">
    <property type="entry name" value="Dynein axonemal heavy chain 6"/>
    <property type="match status" value="1"/>
</dbReference>
<evidence type="ECO:0000259" key="19">
    <source>
        <dbReference type="Pfam" id="PF12774"/>
    </source>
</evidence>
<feature type="domain" description="Dynein heavy chain AAA lid" evidence="23">
    <location>
        <begin position="3423"/>
        <end position="3562"/>
    </location>
</feature>
<dbReference type="GO" id="GO:0031514">
    <property type="term" value="C:motile cilium"/>
    <property type="evidence" value="ECO:0007669"/>
    <property type="project" value="UniProtKB-SubCell"/>
</dbReference>
<dbReference type="InterPro" id="IPR013602">
    <property type="entry name" value="Dynein_heavy_linker"/>
</dbReference>
<dbReference type="PANTHER" id="PTHR22878">
    <property type="entry name" value="DYNEIN HEAVY CHAIN 6, AXONEMAL-LIKE-RELATED"/>
    <property type="match status" value="1"/>
</dbReference>
<dbReference type="InterPro" id="IPR027417">
    <property type="entry name" value="P-loop_NTPase"/>
</dbReference>
<dbReference type="FunFam" id="3.20.180.20:FF:000003">
    <property type="entry name" value="Dynein heavy chain 12, axonemal"/>
    <property type="match status" value="1"/>
</dbReference>
<dbReference type="PANTHER" id="PTHR22878:SF70">
    <property type="entry name" value="DYNEIN HEAVY CHAIN 2, AXONEMAL"/>
    <property type="match status" value="1"/>
</dbReference>
<dbReference type="FunFam" id="1.20.920.30:FF:000002">
    <property type="entry name" value="Dynein axonemal heavy chain 3"/>
    <property type="match status" value="1"/>
</dbReference>
<evidence type="ECO:0000256" key="11">
    <source>
        <dbReference type="ARBA" id="ARBA00023054"/>
    </source>
</evidence>
<dbReference type="InterPro" id="IPR024317">
    <property type="entry name" value="Dynein_heavy_chain_D4_dom"/>
</dbReference>
<dbReference type="FunFam" id="1.10.8.720:FF:000001">
    <property type="entry name" value="dynein heavy chain 7, axonemal"/>
    <property type="match status" value="1"/>
</dbReference>
<dbReference type="GO" id="GO:0005874">
    <property type="term" value="C:microtubule"/>
    <property type="evidence" value="ECO:0007669"/>
    <property type="project" value="UniProtKB-KW"/>
</dbReference>
<dbReference type="InterPro" id="IPR035706">
    <property type="entry name" value="AAA_9"/>
</dbReference>
<dbReference type="Pfam" id="PF12780">
    <property type="entry name" value="AAA_8"/>
    <property type="match status" value="1"/>
</dbReference>
<evidence type="ECO:0000256" key="14">
    <source>
        <dbReference type="ARBA" id="ARBA00023212"/>
    </source>
</evidence>
<dbReference type="Pfam" id="PF12774">
    <property type="entry name" value="AAA_6"/>
    <property type="match status" value="1"/>
</dbReference>
<keyword evidence="11 16" id="KW-0175">Coiled coil</keyword>
<dbReference type="GO" id="GO:0045505">
    <property type="term" value="F:dynein intermediate chain binding"/>
    <property type="evidence" value="ECO:0007669"/>
    <property type="project" value="InterPro"/>
</dbReference>
<feature type="coiled-coil region" evidence="16">
    <location>
        <begin position="2720"/>
        <end position="2785"/>
    </location>
</feature>
<dbReference type="FunFam" id="3.40.50.300:FF:000044">
    <property type="entry name" value="Dynein heavy chain 5, axonemal"/>
    <property type="match status" value="1"/>
</dbReference>
<evidence type="ECO:0000256" key="2">
    <source>
        <dbReference type="ARBA" id="ARBA00004430"/>
    </source>
</evidence>
<dbReference type="InterPro" id="IPR042228">
    <property type="entry name" value="Dynein_linker_3"/>
</dbReference>
<keyword evidence="14" id="KW-0206">Cytoskeleton</keyword>
<dbReference type="Pfam" id="PF03028">
    <property type="entry name" value="Dynein_heavy"/>
    <property type="match status" value="1"/>
</dbReference>
<dbReference type="FunFam" id="1.20.58.1120:FF:000001">
    <property type="entry name" value="dynein heavy chain 2, axonemal"/>
    <property type="match status" value="1"/>
</dbReference>
<dbReference type="FunFam" id="3.40.50.300:FF:000362">
    <property type="entry name" value="Dynein, axonemal, heavy chain 6"/>
    <property type="match status" value="1"/>
</dbReference>
<dbReference type="InterPro" id="IPR041658">
    <property type="entry name" value="AAA_lid_11"/>
</dbReference>
<dbReference type="InterPro" id="IPR026983">
    <property type="entry name" value="DHC"/>
</dbReference>
<dbReference type="Gene3D" id="1.20.1270.280">
    <property type="match status" value="1"/>
</dbReference>
<sequence length="3874" mass="450104">MKKLEKLKRPKLILNEEEDELFKNNPLMQFRLNKIKRRQYHEALQERAIREKIKGARSPLSVHENEDVILKSQKYYKDELRKCIEQSPVPKMTKRMQNKILHSIPGRLKSKYPEIVSTYMTSVFHEFDTIMKAFSVQRIIKPSGHDFVPSKCHFAFKYLGKTENYSKYLKNREKINQNLFIFYPFIRFILKTSRMEFPEHLINFEINEEINENEFTLMNLKMKLLQEIQSNSLFIQKTWYPKICEMIMKHYKKRTLNQKKWQNALTSAGVLVNQQLNEIKIRTIERLTKVIRDRRWMPLLKIRGKCYDNNLLFSPTLEEIFNVFEEVIDSILHVGKYLSPFYFYFDEKAHKVIGNPRWKIEIGEKFSIEAKTLLNQVISENFAPVFHYIKGFQDTFRDLYSIESKKNFKEFLKAPHQIDAFYEKIQELQSYLIKINQILSKEFFDTAIIYQSKIRSDLTNITNKLMTPSILKIFETHYDENIAICKEFETIKHKALMHPNSTEELIENEKYVLYLKNQYILELKERIKKSTTMMGNIVELRQLTPQEMSLQIKAISWLHQMKGIFDENAFIFEHYKSKFEEKLLMVKKSLKEDIDEFIPSLSILNDMDDVDKLRENERILNDFMNKIKLKEDMREWINKEEKLLKLASSQYQIIDDIKDFVQQFSLLIRLCINWLRKHDVWLDGPFEYIDPKYVSTTTEAFQREFSRILKYYRNKIKADMISKSVCKWRGSLDDAEPKNHPTPIIICQYIIQHIKDFSTGAYMISVMCNPALKQRHWDEMSTIAGFDITPDAGTTIRKMQKMGLQKHMNDFEVVSISANKELVLQENLKAMINEWENIKFTLNLFKDTNINILTKLDDIQCILDDHIVKTLSMRGSTFVKPCEEEVRNWYAKLTRMNKTLQHWGRVQSKWLYLLPIFFSKDIAMQMSEESRMFQQVTLIYKRYMLMVEKEPIVIQTTPTAGLLESMESASNMLENIENGVNKYLEKKRLFFPRFYFLSNEEMLEILAETKDPKRVQPHLKKCFEGINRLKFNTNLEILSLISKENEEVPLLNEISTASANGCVEKWLRNVQDEMILTIRNQIKESFKMYNETDRSNWVLNWPGMIILCVSQLYWAAHIHSCFNSSNPLLIQNFFEKSKVELKNIVTLIRSTEITNLQRITIKALIVIDVHAKDVVQELIEKQVNCDTDFNWLAQLRYYFESDTIIVKLITAAVKYAYEYLGNSDRLVITPLTDRCYRTLLSAYQLHLNGAPEGPAGTGKTETTKDLAKALAVQCIVFNCSESLDYKAMGKFFKGLASCGAWACFDEFNRIELEVLSVVAQQILQIIVAVRANKKKITFEGTEIELNPACYVCITMNPGYAGRSELPDNLKVLFRTVAMMVPDYALIGEISLYSFGYIDARNLSIKIVTTYKLCSEQLSSQNHYDYGMRAVKTVLQACGNLKKQYPNENEEVLLLRSLLDVNLPKFLAFDIPLFNGIISDIFPNTELPPIKQKLFKDTFDGICKEMLVKRESFFNKVKQTFEMMLVRHGFMLIGLPYSGKSSTLKVLAKIMKKLKALNINELYQEVEMAVLNPKSISIETLYGAFDTVTYEWTDGVISKIFRKFASDTSPNRKWIIFDGPVDAVWIENMNTVLDDNKKLCLTSGEVITMSAEMSLIFEAMDLAQASPATVSRCGMIYFEPSTLGWETFTKAWLEKCHGKWISGYDEYLMELIRWCVPKSINFVRKLCLQLLYPGETKLLITTLSVMEMLLSNAFKLNPDEADKFFKSWIQAAMLFALVWGVGGILDKISREKFDGYLKTMWKQEDKDSIFPEALDKVEISIPSDGLIFDYFYNFKQKGFWVNWHDSLRSHKINENQSPLIVPTIETLRYMYIMNMHIEHNTPMLLVGPTGTGKSVYMQNNLLQLDTEKILPSFLTFTTQTTANETQSLILSKLHKYHRGIYGPPKGKSCILFIDDMNMPAKELYGAQPPIELIRQYFDHQIWYDASDASPIKIHDILVLAACGLVGGSRQDVYARFLCHFNIFSINNFSHDTLNRIFSTVLLHSLRQAGHGADVITNCNQIINATLETYKFVNDNLRPTPVKAHYIFNLRDITRVVIGCGLMKKENTSNKRIFSRLWMHEMMRVFYDCLVDDDDRSKVFAKLCDCINEFFKEKVHDTFNEFIDNGAVTHSNVASKLFFGSYFHIDSDDDERKYEEIRDMKMFEQLAYKSLQEYNSVTRNKMDLVIFQYALMHLNRICRILTTPGGSALLIGVAGSGRQSLTRLAAKIFQQKLFQPEITKNYSLTDWHADLKILLKESGGMNRDTVFLLNERQLTHPAFLQNIDSLLNSGEVPNIYASDEKQEILELVKLAAQGGNRHLDISPLKIFQFFFNRTKLKLHIILCFSPIGSAFRKWTRLYPSLINCCTINWFDTWPEDALEMVAKNYIETIDLDQQLKISIVKACNLFHREAIAIKDEFYHNTSQITYITSASYIDFIKCYKNLLHKKQKEIRDNKMRYIVGLDKLDAAASAVSMMQRNLNELQPQLDIQAKMSQKMAIQIERETNEAASTKELVRREEEVVNVKLKLSEDLRNECEKDLSLALPILKQAEKALNTLKQADIIEVKNFKTPPELVKLVMHAILILKEREPIKVKDTLTGKIELDVWTAAKKLLSETNFLQSLIEFDKDNISIEAINRIRKEFITDKNFKPKIIKKSSRACEGLCKWILAINKYDEIAREVRPKKQKLINAEMEYKQTLEQLNEKRKLASTLDERLLDLNERLKEAMQTKQNIEAEVESCKNRIIKAESLLNGLGGEKSRWKLTSLKLQELYDNLPGDALISCGIIAYLAPFTSQFRNKFLFIDPQGQANKWLKQLERQNQLAITKFSHDDYMKKLEKCIEYGYVALIEGCSEEIETSIDVLLSRNTFLMGGKESISLGDNVIPFSPNFRLYLTTNLSNPHFVPDVYNKVTVINFALTQKGLEDQLLSIVVAKELPDLQEIRQKLVTESTKNKTELVETEKGILNILSDPKLDILEDENAIKILDNSKALAREIKLKQEKLVSTETEIEKHRLSYISVARHCANLFYCLKDLPNVDPMYQFSLNWYENLFIYSIETAKHSRDLEKRMYHLNTTVTYNLYKNVTRSLFERHKLLFSFILTTRVMIFEKRLSEEDLKFLITGGEKLQSTSKNPAPEWISIEMWNKIMQLKQLSIFEHFIEEFQGQLSSWKKYFDSPNPHSLDLPSPWNVKTSFFHKIIILRAIRPDKVADAVRIFIEKSFGEEFVHPPTFNIAQSYIDSNALSPLIFILTPGADPMASLLAFSQKMGCNETFKIISLGQGQGPIAQKLIESAQLEGLWVCLQNCHLASSWMPTLELLWENMNMHNTNPDFRLWLTSYPSDNFPTAILQNGIKMTNEPPTGLKQNLMRSYMTEPLNDPEFYDSCSRKEEAFTRLIFGICLFNAVVQERRKFGSLGWNISYDFNESDFQISILQLQSLLNTFDEIPFQTISYLTSECYYGGRVTDIWDRRLICTILQDYVNEQVVENAEYTFPGTGIQTLRHTDYRKVLHLIEENLPLIEKTNIYGLHQNAGIKKDINMSNDLIQSMMLTYNGMGNIHKVNSDANEQLSSIINDIESRLPNSFDVEMTSKKYPIDYNESMNIVLIQELGRFNVLLSEMKTTCSDVQKAIKGLIVMTPELEDIGISILLKKIPTRWMKKSYPSLKPIASYINDLAERIKFFQNWEMNGKPDNYWLSGFFFTQAFLTGVMQNYARKYKIPIDALTFDFEVLKVNRTSNVPENGVHIYGLFIEGARWLLKEGYLEEQYPNILVETMPLIHFYPTLISALATIDRYTCPVYKTMERKGVLSTTGHSTNFILPVYLSTKLPISHCIKRSVALVCQTSD</sequence>
<dbReference type="InterPro" id="IPR041466">
    <property type="entry name" value="Dynein_AAA5_ext"/>
</dbReference>
<dbReference type="GO" id="GO:0003341">
    <property type="term" value="P:cilium movement"/>
    <property type="evidence" value="ECO:0007669"/>
    <property type="project" value="UniProtKB-ARBA"/>
</dbReference>
<dbReference type="Pfam" id="PF08393">
    <property type="entry name" value="DHC_N2"/>
    <property type="match status" value="1"/>
</dbReference>
<evidence type="ECO:0000313" key="26">
    <source>
        <dbReference type="EMBL" id="SSX27925.1"/>
    </source>
</evidence>
<organism evidence="26">
    <name type="scientific">Culicoides sonorensis</name>
    <name type="common">Biting midge</name>
    <dbReference type="NCBI Taxonomy" id="179676"/>
    <lineage>
        <taxon>Eukaryota</taxon>
        <taxon>Metazoa</taxon>
        <taxon>Ecdysozoa</taxon>
        <taxon>Arthropoda</taxon>
        <taxon>Hexapoda</taxon>
        <taxon>Insecta</taxon>
        <taxon>Pterygota</taxon>
        <taxon>Neoptera</taxon>
        <taxon>Endopterygota</taxon>
        <taxon>Diptera</taxon>
        <taxon>Nematocera</taxon>
        <taxon>Chironomoidea</taxon>
        <taxon>Ceratopogonidae</taxon>
        <taxon>Ceratopogoninae</taxon>
        <taxon>Culicoides</taxon>
        <taxon>Monoculicoides</taxon>
    </lineage>
</organism>
<keyword evidence="4" id="KW-0963">Cytoplasm</keyword>
<feature type="domain" description="Dynein heavy chain region D6 P-loop" evidence="17">
    <location>
        <begin position="3275"/>
        <end position="3387"/>
    </location>
</feature>
<evidence type="ECO:0000256" key="12">
    <source>
        <dbReference type="ARBA" id="ARBA00023069"/>
    </source>
</evidence>
<dbReference type="InterPro" id="IPR004273">
    <property type="entry name" value="Dynein_heavy_D6_P-loop"/>
</dbReference>
<evidence type="ECO:0000256" key="13">
    <source>
        <dbReference type="ARBA" id="ARBA00023175"/>
    </source>
</evidence>
<dbReference type="Gene3D" id="3.10.490.20">
    <property type="match status" value="1"/>
</dbReference>
<feature type="domain" description="Dynein heavy chain hydrolytic ATP-binding dynein motor region" evidence="19">
    <location>
        <begin position="1215"/>
        <end position="1540"/>
    </location>
</feature>
<keyword evidence="15" id="KW-0966">Cell projection</keyword>
<evidence type="ECO:0000259" key="24">
    <source>
        <dbReference type="Pfam" id="PF18199"/>
    </source>
</evidence>
<evidence type="ECO:0000256" key="15">
    <source>
        <dbReference type="ARBA" id="ARBA00023273"/>
    </source>
</evidence>
<dbReference type="InterPro" id="IPR042222">
    <property type="entry name" value="Dynein_2_N"/>
</dbReference>
<evidence type="ECO:0000256" key="8">
    <source>
        <dbReference type="ARBA" id="ARBA00022840"/>
    </source>
</evidence>
<evidence type="ECO:0000259" key="17">
    <source>
        <dbReference type="Pfam" id="PF03028"/>
    </source>
</evidence>
<dbReference type="FunFam" id="1.10.287.2620:FF:000002">
    <property type="entry name" value="Dynein heavy chain 2, axonemal"/>
    <property type="match status" value="1"/>
</dbReference>
<dbReference type="Pfam" id="PF18198">
    <property type="entry name" value="AAA_lid_11"/>
    <property type="match status" value="1"/>
</dbReference>
<accession>A0A336MCA8</accession>
<keyword evidence="8" id="KW-0067">ATP-binding</keyword>
<dbReference type="SUPFAM" id="SSF52540">
    <property type="entry name" value="P-loop containing nucleoside triphosphate hydrolases"/>
    <property type="match status" value="4"/>
</dbReference>
<evidence type="ECO:0000256" key="4">
    <source>
        <dbReference type="ARBA" id="ARBA00022490"/>
    </source>
</evidence>
<dbReference type="Gene3D" id="1.10.8.1220">
    <property type="match status" value="1"/>
</dbReference>
<dbReference type="FunFam" id="1.20.140.100:FF:000004">
    <property type="entry name" value="Dynein axonemal heavy chain 6"/>
    <property type="match status" value="1"/>
</dbReference>
<evidence type="ECO:0000256" key="6">
    <source>
        <dbReference type="ARBA" id="ARBA00022737"/>
    </source>
</evidence>
<feature type="domain" description="Dynein 2 heavy chain 1 cytoplasmic ATPase lid" evidence="25">
    <location>
        <begin position="2055"/>
        <end position="2134"/>
    </location>
</feature>
<feature type="domain" description="Dynein heavy chain C-terminal" evidence="24">
    <location>
        <begin position="3570"/>
        <end position="3870"/>
    </location>
</feature>
<comment type="subcellular location">
    <subcellularLocation>
        <location evidence="1">Cell projection</location>
        <location evidence="1">Cilium</location>
        <location evidence="1">Flagellum</location>
    </subcellularLocation>
    <subcellularLocation>
        <location evidence="2">Cytoplasm</location>
        <location evidence="2">Cytoskeleton</location>
        <location evidence="2">Cilium axoneme</location>
    </subcellularLocation>
</comment>
<dbReference type="EMBL" id="UFQT01000903">
    <property type="protein sequence ID" value="SSX27925.1"/>
    <property type="molecule type" value="Genomic_DNA"/>
</dbReference>
<dbReference type="Gene3D" id="1.10.472.130">
    <property type="match status" value="1"/>
</dbReference>
<evidence type="ECO:0000256" key="10">
    <source>
        <dbReference type="ARBA" id="ARBA00023017"/>
    </source>
</evidence>
<dbReference type="Pfam" id="PF22597">
    <property type="entry name" value="DYN_lid"/>
    <property type="match status" value="1"/>
</dbReference>
<dbReference type="Gene3D" id="1.10.8.710">
    <property type="match status" value="1"/>
</dbReference>
<keyword evidence="5" id="KW-0493">Microtubule</keyword>
<evidence type="ECO:0000259" key="23">
    <source>
        <dbReference type="Pfam" id="PF18198"/>
    </source>
</evidence>
<dbReference type="Pfam" id="PF12775">
    <property type="entry name" value="AAA_7"/>
    <property type="match status" value="1"/>
</dbReference>
<dbReference type="FunFam" id="3.40.50.300:FF:002141">
    <property type="entry name" value="Dynein heavy chain"/>
    <property type="match status" value="1"/>
</dbReference>
<proteinExistence type="inferred from homology"/>
<keyword evidence="13" id="KW-0505">Motor protein</keyword>
<keyword evidence="9" id="KW-0282">Flagellum</keyword>
<dbReference type="InterPro" id="IPR043157">
    <property type="entry name" value="Dynein_AAA1S"/>
</dbReference>
<feature type="domain" description="Dynein heavy chain linker" evidence="18">
    <location>
        <begin position="655"/>
        <end position="1085"/>
    </location>
</feature>
<dbReference type="FunFam" id="1.10.8.1220:FF:000001">
    <property type="entry name" value="Dynein axonemal heavy chain 5"/>
    <property type="match status" value="1"/>
</dbReference>
<dbReference type="FunFam" id="1.20.1270.280:FF:000001">
    <property type="entry name" value="dynein heavy chain 7, axonemal"/>
    <property type="match status" value="1"/>
</dbReference>
<feature type="domain" description="Dynein heavy chain AAA 5 extension" evidence="22">
    <location>
        <begin position="1707"/>
        <end position="1844"/>
    </location>
</feature>
<evidence type="ECO:0000259" key="18">
    <source>
        <dbReference type="Pfam" id="PF08393"/>
    </source>
</evidence>
<evidence type="ECO:0000256" key="9">
    <source>
        <dbReference type="ARBA" id="ARBA00022846"/>
    </source>
</evidence>
<dbReference type="GO" id="GO:0051959">
    <property type="term" value="F:dynein light intermediate chain binding"/>
    <property type="evidence" value="ECO:0007669"/>
    <property type="project" value="InterPro"/>
</dbReference>
<dbReference type="Pfam" id="PF12781">
    <property type="entry name" value="AAA_9"/>
    <property type="match status" value="1"/>
</dbReference>
<dbReference type="InterPro" id="IPR043160">
    <property type="entry name" value="Dynein_C_barrel"/>
</dbReference>
<evidence type="ECO:0000256" key="3">
    <source>
        <dbReference type="ARBA" id="ARBA00008887"/>
    </source>
</evidence>
<dbReference type="InterPro" id="IPR054354">
    <property type="entry name" value="DYNC2H1-like_lid"/>
</dbReference>
<evidence type="ECO:0000256" key="1">
    <source>
        <dbReference type="ARBA" id="ARBA00004230"/>
    </source>
</evidence>
<evidence type="ECO:0000259" key="21">
    <source>
        <dbReference type="Pfam" id="PF12781"/>
    </source>
</evidence>
<dbReference type="Gene3D" id="1.10.287.2620">
    <property type="match status" value="1"/>
</dbReference>
<comment type="similarity">
    <text evidence="3">Belongs to the dynein heavy chain family.</text>
</comment>
<evidence type="ECO:0000256" key="5">
    <source>
        <dbReference type="ARBA" id="ARBA00022701"/>
    </source>
</evidence>
<dbReference type="GO" id="GO:0005524">
    <property type="term" value="F:ATP binding"/>
    <property type="evidence" value="ECO:0007669"/>
    <property type="project" value="UniProtKB-KW"/>
</dbReference>
<dbReference type="Gene3D" id="6.10.140.1060">
    <property type="match status" value="1"/>
</dbReference>
<feature type="domain" description="Dynein heavy chain AAA module D4" evidence="20">
    <location>
        <begin position="2220"/>
        <end position="2480"/>
    </location>
</feature>
<dbReference type="InterPro" id="IPR042219">
    <property type="entry name" value="AAA_lid_11_sf"/>
</dbReference>
<dbReference type="Pfam" id="PF18199">
    <property type="entry name" value="Dynein_C"/>
    <property type="match status" value="1"/>
</dbReference>
<evidence type="ECO:0000259" key="22">
    <source>
        <dbReference type="Pfam" id="PF17852"/>
    </source>
</evidence>
<keyword evidence="10" id="KW-0243">Dynein</keyword>
<dbReference type="Gene3D" id="3.40.50.300">
    <property type="entry name" value="P-loop containing nucleotide triphosphate hydrolases"/>
    <property type="match status" value="5"/>
</dbReference>
<dbReference type="Gene3D" id="1.10.8.720">
    <property type="entry name" value="Region D6 of dynein motor"/>
    <property type="match status" value="1"/>
</dbReference>
<evidence type="ECO:0000259" key="25">
    <source>
        <dbReference type="Pfam" id="PF22597"/>
    </source>
</evidence>